<accession>A0A316W0K1</accession>
<feature type="region of interest" description="Disordered" evidence="1">
    <location>
        <begin position="157"/>
        <end position="321"/>
    </location>
</feature>
<dbReference type="PANTHER" id="PTHR34403:SF8">
    <property type="entry name" value="TOL-PAL SYSTEM PROTEIN TOLA"/>
    <property type="match status" value="1"/>
</dbReference>
<feature type="region of interest" description="Disordered" evidence="1">
    <location>
        <begin position="563"/>
        <end position="593"/>
    </location>
</feature>
<feature type="compositionally biased region" description="Low complexity" evidence="1">
    <location>
        <begin position="256"/>
        <end position="269"/>
    </location>
</feature>
<dbReference type="EMBL" id="KZ819377">
    <property type="protein sequence ID" value="PWN42628.1"/>
    <property type="molecule type" value="Genomic_DNA"/>
</dbReference>
<proteinExistence type="predicted"/>
<dbReference type="GeneID" id="37032012"/>
<dbReference type="OrthoDB" id="10293219at2759"/>
<dbReference type="InParanoid" id="A0A316W0K1"/>
<dbReference type="RefSeq" id="XP_025369788.1">
    <property type="nucleotide sequence ID" value="XM_025510142.1"/>
</dbReference>
<feature type="compositionally biased region" description="Low complexity" evidence="1">
    <location>
        <begin position="222"/>
        <end position="233"/>
    </location>
</feature>
<dbReference type="PANTHER" id="PTHR34403">
    <property type="entry name" value="TOL-PAL SYSTEM PROTEIN TOLA"/>
    <property type="match status" value="1"/>
</dbReference>
<feature type="compositionally biased region" description="Polar residues" evidence="1">
    <location>
        <begin position="198"/>
        <end position="221"/>
    </location>
</feature>
<feature type="compositionally biased region" description="Low complexity" evidence="1">
    <location>
        <begin position="279"/>
        <end position="297"/>
    </location>
</feature>
<feature type="compositionally biased region" description="Low complexity" evidence="1">
    <location>
        <begin position="177"/>
        <end position="191"/>
    </location>
</feature>
<gene>
    <name evidence="3" type="ORF">IE81DRAFT_116782</name>
</gene>
<feature type="chain" id="PRO_5016319149" evidence="2">
    <location>
        <begin position="28"/>
        <end position="641"/>
    </location>
</feature>
<dbReference type="InterPro" id="IPR012334">
    <property type="entry name" value="Pectin_lyas_fold"/>
</dbReference>
<feature type="region of interest" description="Disordered" evidence="1">
    <location>
        <begin position="616"/>
        <end position="641"/>
    </location>
</feature>
<dbReference type="InterPro" id="IPR050972">
    <property type="entry name" value="SDr-like"/>
</dbReference>
<evidence type="ECO:0000256" key="2">
    <source>
        <dbReference type="SAM" id="SignalP"/>
    </source>
</evidence>
<dbReference type="STRING" id="1522189.A0A316W0K1"/>
<keyword evidence="4" id="KW-1185">Reference proteome</keyword>
<keyword evidence="2" id="KW-0732">Signal</keyword>
<dbReference type="Proteomes" id="UP000245783">
    <property type="component" value="Unassembled WGS sequence"/>
</dbReference>
<feature type="compositionally biased region" description="Polar residues" evidence="1">
    <location>
        <begin position="165"/>
        <end position="176"/>
    </location>
</feature>
<evidence type="ECO:0000313" key="4">
    <source>
        <dbReference type="Proteomes" id="UP000245783"/>
    </source>
</evidence>
<feature type="signal peptide" evidence="2">
    <location>
        <begin position="1"/>
        <end position="27"/>
    </location>
</feature>
<name>A0A316W0K1_9BASI</name>
<sequence length="641" mass="67768">MPWSPLHRASLLLLVSCALTTFSGVLGAGKHQACQEKGGTDLAQCPKGTVVVHNSTELTAALAGTAPVILISQRDIESSGYVNFDAKYAVKRSVTLLGELIWTEEAGKAARFTWPVIHAAPTDETPVFTFDAQGKTIAIHDVEVWNQRDTEAINATPVKRDLPAGQSSANGAPTGQPTSTPNANANATPTADGKTDGKTSTNADGNATPSSNGKSDGKTSTNAGGNANPNGDGKTSTNVGDNAPPNADGKTDNKTGANAGGNAEPNADGKTNASAGGDPNASKPTTAPNTAPNTSSNGNKPAPGAALTEKPGEKGAAPSASADLPHIGPSFFVAQGTKVLFSNTWAIAWRHTVRCDGECFWLAGLVAGWQDTLVGSGKMFMWQPMISARRAGTIAAWSGNRGGALAVNQAMIGGEGGAESVIGKGTVPAARPWDSMARTAFLDSEYMDDSLDPKMWNSKGVSTGFVVGKTQFYHLGMFGVGFDETLVDWTMDGTNWLLQNKKGGILYYQDRARFFGSDWPKQDPVADIGEEEWAEVDDKCYWRTVQNVKYWANKKAPWTCPASPQGATSAKPAAKISSPTKTKRSVKPPNGSYIHTTKLTQLSKGTRPLKVLHKHTHHRRSIEEHKPAFQRRRATSQSTLV</sequence>
<organism evidence="3 4">
    <name type="scientific">Ceraceosorus guamensis</name>
    <dbReference type="NCBI Taxonomy" id="1522189"/>
    <lineage>
        <taxon>Eukaryota</taxon>
        <taxon>Fungi</taxon>
        <taxon>Dikarya</taxon>
        <taxon>Basidiomycota</taxon>
        <taxon>Ustilaginomycotina</taxon>
        <taxon>Exobasidiomycetes</taxon>
        <taxon>Ceraceosorales</taxon>
        <taxon>Ceraceosoraceae</taxon>
        <taxon>Ceraceosorus</taxon>
    </lineage>
</organism>
<evidence type="ECO:0000313" key="3">
    <source>
        <dbReference type="EMBL" id="PWN42628.1"/>
    </source>
</evidence>
<reference evidence="3 4" key="1">
    <citation type="journal article" date="2018" name="Mol. Biol. Evol.">
        <title>Broad Genomic Sampling Reveals a Smut Pathogenic Ancestry of the Fungal Clade Ustilaginomycotina.</title>
        <authorList>
            <person name="Kijpornyongpan T."/>
            <person name="Mondo S.J."/>
            <person name="Barry K."/>
            <person name="Sandor L."/>
            <person name="Lee J."/>
            <person name="Lipzen A."/>
            <person name="Pangilinan J."/>
            <person name="LaButti K."/>
            <person name="Hainaut M."/>
            <person name="Henrissat B."/>
            <person name="Grigoriev I.V."/>
            <person name="Spatafora J.W."/>
            <person name="Aime M.C."/>
        </authorList>
    </citation>
    <scope>NUCLEOTIDE SEQUENCE [LARGE SCALE GENOMIC DNA]</scope>
    <source>
        <strain evidence="3 4">MCA 4658</strain>
    </source>
</reference>
<protein>
    <submittedName>
        <fullName evidence="3">Uncharacterized protein</fullName>
    </submittedName>
</protein>
<dbReference type="Gene3D" id="2.160.20.10">
    <property type="entry name" value="Single-stranded right-handed beta-helix, Pectin lyase-like"/>
    <property type="match status" value="1"/>
</dbReference>
<dbReference type="AlphaFoldDB" id="A0A316W0K1"/>
<evidence type="ECO:0000256" key="1">
    <source>
        <dbReference type="SAM" id="MobiDB-lite"/>
    </source>
</evidence>